<dbReference type="SUPFAM" id="SSF55681">
    <property type="entry name" value="Class II aaRS and biotin synthetases"/>
    <property type="match status" value="1"/>
</dbReference>
<dbReference type="Pfam" id="PF21948">
    <property type="entry name" value="LplA-B_cat"/>
    <property type="match status" value="1"/>
</dbReference>
<dbReference type="AlphaFoldDB" id="A0A7E5WEN6"/>
<dbReference type="OrthoDB" id="201621at2759"/>
<dbReference type="GeneID" id="113502005"/>
<keyword evidence="4" id="KW-1185">Reference proteome</keyword>
<dbReference type="RefSeq" id="XP_026739160.1">
    <property type="nucleotide sequence ID" value="XM_026883359.1"/>
</dbReference>
<feature type="domain" description="BPL/LPL catalytic" evidence="3">
    <location>
        <begin position="78"/>
        <end position="263"/>
    </location>
</feature>
<dbReference type="CTD" id="51601"/>
<organism evidence="4 5">
    <name type="scientific">Trichoplusia ni</name>
    <name type="common">Cabbage looper</name>
    <dbReference type="NCBI Taxonomy" id="7111"/>
    <lineage>
        <taxon>Eukaryota</taxon>
        <taxon>Metazoa</taxon>
        <taxon>Ecdysozoa</taxon>
        <taxon>Arthropoda</taxon>
        <taxon>Hexapoda</taxon>
        <taxon>Insecta</taxon>
        <taxon>Pterygota</taxon>
        <taxon>Neoptera</taxon>
        <taxon>Endopterygota</taxon>
        <taxon>Lepidoptera</taxon>
        <taxon>Glossata</taxon>
        <taxon>Ditrysia</taxon>
        <taxon>Noctuoidea</taxon>
        <taxon>Noctuidae</taxon>
        <taxon>Plusiinae</taxon>
        <taxon>Trichoplusia</taxon>
    </lineage>
</organism>
<reference evidence="5" key="1">
    <citation type="submission" date="2025-08" db="UniProtKB">
        <authorList>
            <consortium name="RefSeq"/>
        </authorList>
    </citation>
    <scope>IDENTIFICATION</scope>
</reference>
<dbReference type="PANTHER" id="PTHR12561">
    <property type="entry name" value="LIPOATE-PROTEIN LIGASE"/>
    <property type="match status" value="1"/>
</dbReference>
<dbReference type="FunFam" id="3.30.930.10:FF:000045">
    <property type="entry name" value="lipoyltransferase 1, mitochondrial"/>
    <property type="match status" value="1"/>
</dbReference>
<sequence>MAQTMMKKIVASSACLVVGLTRRTSSRSLATASKNLNTKKERDLPSEGEITKSVFMSQSTDIYTNLALEDWMYRNMDFTNHHVMMVWRNEPCVVIGRHQNPWLEANLPLLNEKEIALARRNSGGGTVYHDRGNLNVTFFTPRERYDRKYNLELIKRALFRGFGVKSLINERQDIIVRDKYKVSGTAAKLGRLTAYHHCTLLVNANKADLSKALAKREHGIQTNATASTRSEVANLSEVDNRVTVDSLQTAIGYEYLRTTALSLEDGGQNQISKQRGFQFVNPTDDWFPGLAELKNELQTWDWCFGRTPAFTVSRSFPVPAELLAPSKVYSATQELAINMTVENGLIDDVTLNIPPGLVESGFHGEASVITHLKGKRFTSEALSALQEAMLTRHLTNDVKKLDDKEQFVAKCFDQVVNTVTAAASLKAKWRWKRTKLCSSARGDLVSRCGASISTEEYSALCRPPVTSFASETYL</sequence>
<gene>
    <name evidence="5" type="primary">LOC113502005</name>
</gene>
<dbReference type="InParanoid" id="A0A7E5WEN6"/>
<dbReference type="Proteomes" id="UP000322000">
    <property type="component" value="Chromosome 16"/>
</dbReference>
<dbReference type="PANTHER" id="PTHR12561:SF3">
    <property type="entry name" value="LIPOYLTRANSFERASE 1, MITOCHONDRIAL"/>
    <property type="match status" value="1"/>
</dbReference>
<evidence type="ECO:0000256" key="1">
    <source>
        <dbReference type="ARBA" id="ARBA00005085"/>
    </source>
</evidence>
<comment type="similarity">
    <text evidence="2">Belongs to the LplA family.</text>
</comment>
<dbReference type="InterPro" id="IPR004562">
    <property type="entry name" value="LipoylTrfase_LipoateP_Ligase"/>
</dbReference>
<dbReference type="InterPro" id="IPR045864">
    <property type="entry name" value="aa-tRNA-synth_II/BPL/LPL"/>
</dbReference>
<dbReference type="GO" id="GO:0009249">
    <property type="term" value="P:protein lipoylation"/>
    <property type="evidence" value="ECO:0007669"/>
    <property type="project" value="InterPro"/>
</dbReference>
<evidence type="ECO:0000313" key="5">
    <source>
        <dbReference type="RefSeq" id="XP_026739160.1"/>
    </source>
</evidence>
<evidence type="ECO:0000313" key="4">
    <source>
        <dbReference type="Proteomes" id="UP000322000"/>
    </source>
</evidence>
<dbReference type="InterPro" id="IPR004143">
    <property type="entry name" value="BPL_LPL_catalytic"/>
</dbReference>
<evidence type="ECO:0000259" key="3">
    <source>
        <dbReference type="PROSITE" id="PS51733"/>
    </source>
</evidence>
<proteinExistence type="inferred from homology"/>
<protein>
    <submittedName>
        <fullName evidence="5">Lipoyltransferase 1, mitochondrial</fullName>
    </submittedName>
</protein>
<name>A0A7E5WEN6_TRINI</name>
<dbReference type="PROSITE" id="PS51733">
    <property type="entry name" value="BPL_LPL_CATALYTIC"/>
    <property type="match status" value="1"/>
</dbReference>
<dbReference type="UniPathway" id="UPA00537">
    <property type="reaction ID" value="UER00595"/>
</dbReference>
<dbReference type="Gene3D" id="3.30.390.50">
    <property type="entry name" value="CO dehydrogenase flavoprotein, C-terminal domain"/>
    <property type="match status" value="1"/>
</dbReference>
<dbReference type="KEGG" id="tnl:113502005"/>
<comment type="pathway">
    <text evidence="1">Protein modification; protein lipoylation via exogenous pathway; protein N(6)-(lipoyl)lysine from lipoate: step 2/2.</text>
</comment>
<dbReference type="GO" id="GO:0005739">
    <property type="term" value="C:mitochondrion"/>
    <property type="evidence" value="ECO:0007669"/>
    <property type="project" value="TreeGrafter"/>
</dbReference>
<dbReference type="CDD" id="cd16443">
    <property type="entry name" value="LplA"/>
    <property type="match status" value="1"/>
</dbReference>
<dbReference type="FunCoup" id="A0A7E5WEN6">
    <property type="interactions" value="773"/>
</dbReference>
<dbReference type="GO" id="GO:0017118">
    <property type="term" value="F:lipoyltransferase activity"/>
    <property type="evidence" value="ECO:0007669"/>
    <property type="project" value="TreeGrafter"/>
</dbReference>
<dbReference type="Gene3D" id="3.30.930.10">
    <property type="entry name" value="Bira Bifunctional Protein, Domain 2"/>
    <property type="match status" value="1"/>
</dbReference>
<evidence type="ECO:0000256" key="2">
    <source>
        <dbReference type="ARBA" id="ARBA00008242"/>
    </source>
</evidence>
<accession>A0A7E5WEN6</accession>